<feature type="transmembrane region" description="Helical" evidence="1">
    <location>
        <begin position="7"/>
        <end position="32"/>
    </location>
</feature>
<dbReference type="Proteomes" id="UP000673375">
    <property type="component" value="Unassembled WGS sequence"/>
</dbReference>
<organism evidence="2 3">
    <name type="scientific">Enterococcus larvae</name>
    <dbReference type="NCBI Taxonomy" id="2794352"/>
    <lineage>
        <taxon>Bacteria</taxon>
        <taxon>Bacillati</taxon>
        <taxon>Bacillota</taxon>
        <taxon>Bacilli</taxon>
        <taxon>Lactobacillales</taxon>
        <taxon>Enterococcaceae</taxon>
        <taxon>Enterococcus</taxon>
    </lineage>
</organism>
<evidence type="ECO:0000313" key="3">
    <source>
        <dbReference type="Proteomes" id="UP000673375"/>
    </source>
</evidence>
<evidence type="ECO:0000313" key="2">
    <source>
        <dbReference type="EMBL" id="MBP1045926.1"/>
    </source>
</evidence>
<dbReference type="RefSeq" id="WP_209556743.1">
    <property type="nucleotide sequence ID" value="NZ_JAEDXU010000002.1"/>
</dbReference>
<sequence length="217" mass="24429">MNFLKKYGFYLMILVIVSELLLPVILGLFYPGYDQLSMLISAFGEDTSPTQLAFKIWVIIDGLLFLLAIPAFYQRFKTTSKTLTKWLAAMIAAFGIGDCIVTGIFDRSGSSSGISIEEIIHDYASGVGFVALLIGTGLLFKLYTLENNHLMVTTIPMIFIISSLLMLLFALPRIPIIDQLHIPYRGLWQRLNLLFLYLPFLLTAIESLFSKSSRQKK</sequence>
<keyword evidence="3" id="KW-1185">Reference proteome</keyword>
<dbReference type="InterPro" id="IPR009339">
    <property type="entry name" value="DUF998"/>
</dbReference>
<feature type="transmembrane region" description="Helical" evidence="1">
    <location>
        <begin position="125"/>
        <end position="143"/>
    </location>
</feature>
<dbReference type="EMBL" id="JAEDXU010000002">
    <property type="protein sequence ID" value="MBP1045926.1"/>
    <property type="molecule type" value="Genomic_DNA"/>
</dbReference>
<feature type="transmembrane region" description="Helical" evidence="1">
    <location>
        <begin position="52"/>
        <end position="73"/>
    </location>
</feature>
<protein>
    <submittedName>
        <fullName evidence="2">DUF998 domain-containing protein</fullName>
    </submittedName>
</protein>
<gene>
    <name evidence="2" type="ORF">I6N96_06500</name>
</gene>
<feature type="transmembrane region" description="Helical" evidence="1">
    <location>
        <begin position="191"/>
        <end position="209"/>
    </location>
</feature>
<accession>A0ABS4CIH7</accession>
<feature type="transmembrane region" description="Helical" evidence="1">
    <location>
        <begin position="85"/>
        <end position="105"/>
    </location>
</feature>
<reference evidence="2 3" key="1">
    <citation type="submission" date="2020-12" db="EMBL/GenBank/DDBJ databases">
        <title>Vagococcus allomyrinae sp. nov. and Enterococcus lavae sp. nov., isolated from the larvae of Allomyrina dichotoma.</title>
        <authorList>
            <person name="Lee S.D."/>
        </authorList>
    </citation>
    <scope>NUCLEOTIDE SEQUENCE [LARGE SCALE GENOMIC DNA]</scope>
    <source>
        <strain evidence="2 3">BWM-S5</strain>
    </source>
</reference>
<proteinExistence type="predicted"/>
<evidence type="ECO:0000256" key="1">
    <source>
        <dbReference type="SAM" id="Phobius"/>
    </source>
</evidence>
<keyword evidence="1" id="KW-0472">Membrane</keyword>
<feature type="transmembrane region" description="Helical" evidence="1">
    <location>
        <begin position="150"/>
        <end position="171"/>
    </location>
</feature>
<keyword evidence="1" id="KW-0812">Transmembrane</keyword>
<dbReference type="Pfam" id="PF06197">
    <property type="entry name" value="DUF998"/>
    <property type="match status" value="1"/>
</dbReference>
<keyword evidence="1" id="KW-1133">Transmembrane helix</keyword>
<comment type="caution">
    <text evidence="2">The sequence shown here is derived from an EMBL/GenBank/DDBJ whole genome shotgun (WGS) entry which is preliminary data.</text>
</comment>
<name>A0ABS4CIH7_9ENTE</name>